<dbReference type="PANTHER" id="PTHR43591">
    <property type="entry name" value="METHYLTRANSFERASE"/>
    <property type="match status" value="1"/>
</dbReference>
<evidence type="ECO:0000313" key="2">
    <source>
        <dbReference type="EMBL" id="PIX35074.1"/>
    </source>
</evidence>
<organism evidence="2 3">
    <name type="scientific">Candidatus Infernicultor aquiphilus</name>
    <dbReference type="NCBI Taxonomy" id="1805029"/>
    <lineage>
        <taxon>Bacteria</taxon>
        <taxon>Pseudomonadati</taxon>
        <taxon>Atribacterota</taxon>
        <taxon>Candidatus Phoenicimicrobiia</taxon>
        <taxon>Candidatus Pheonicimicrobiales</taxon>
        <taxon>Candidatus Phoenicimicrobiaceae</taxon>
        <taxon>Candidatus Infernicultor</taxon>
    </lineage>
</organism>
<dbReference type="Gene3D" id="3.40.50.150">
    <property type="entry name" value="Vaccinia Virus protein VP39"/>
    <property type="match status" value="1"/>
</dbReference>
<dbReference type="Pfam" id="PF13847">
    <property type="entry name" value="Methyltransf_31"/>
    <property type="match status" value="1"/>
</dbReference>
<accession>A0A2M7KAB5</accession>
<keyword evidence="2" id="KW-0489">Methyltransferase</keyword>
<dbReference type="GO" id="GO:0032259">
    <property type="term" value="P:methylation"/>
    <property type="evidence" value="ECO:0007669"/>
    <property type="project" value="UniProtKB-KW"/>
</dbReference>
<dbReference type="Proteomes" id="UP000231493">
    <property type="component" value="Unassembled WGS sequence"/>
</dbReference>
<dbReference type="GO" id="GO:0008168">
    <property type="term" value="F:methyltransferase activity"/>
    <property type="evidence" value="ECO:0007669"/>
    <property type="project" value="UniProtKB-KW"/>
</dbReference>
<proteinExistence type="predicted"/>
<evidence type="ECO:0000313" key="3">
    <source>
        <dbReference type="Proteomes" id="UP000231493"/>
    </source>
</evidence>
<dbReference type="InterPro" id="IPR025714">
    <property type="entry name" value="Methyltranfer_dom"/>
</dbReference>
<sequence>MTIRKVDTDFIRKSFTTEKTVLDYTKAVREIGLWESEKMMIKKYFNPENRILDIGCGAGRTSIGLYKLGYHLIEGLDLSEAMIAQARRISKELKYDITFSVGDAACLDYDDETFEVALFSFNGIMQIPGKENRIKVLKEIKRILKSEGYFLFTTHDHDSGKEYESFWQEEKKKWALHIQDKSLHEFGDRVIKMEERDTFLHFPTREEVISCLKEAGFVLIERILRSVLCEESEEVKKFSTDCVLWLVHKPLKL</sequence>
<dbReference type="EMBL" id="PFIP01000022">
    <property type="protein sequence ID" value="PIX35074.1"/>
    <property type="molecule type" value="Genomic_DNA"/>
</dbReference>
<comment type="caution">
    <text evidence="2">The sequence shown here is derived from an EMBL/GenBank/DDBJ whole genome shotgun (WGS) entry which is preliminary data.</text>
</comment>
<gene>
    <name evidence="2" type="ORF">COZ58_01510</name>
</gene>
<dbReference type="SUPFAM" id="SSF53335">
    <property type="entry name" value="S-adenosyl-L-methionine-dependent methyltransferases"/>
    <property type="match status" value="1"/>
</dbReference>
<reference evidence="3" key="1">
    <citation type="submission" date="2017-09" db="EMBL/GenBank/DDBJ databases">
        <title>Depth-based differentiation of microbial function through sediment-hosted aquifers and enrichment of novel symbionts in the deep terrestrial subsurface.</title>
        <authorList>
            <person name="Probst A.J."/>
            <person name="Ladd B."/>
            <person name="Jarett J.K."/>
            <person name="Geller-Mcgrath D.E."/>
            <person name="Sieber C.M."/>
            <person name="Emerson J.B."/>
            <person name="Anantharaman K."/>
            <person name="Thomas B.C."/>
            <person name="Malmstrom R."/>
            <person name="Stieglmeier M."/>
            <person name="Klingl A."/>
            <person name="Woyke T."/>
            <person name="Ryan C.M."/>
            <person name="Banfield J.F."/>
        </authorList>
    </citation>
    <scope>NUCLEOTIDE SEQUENCE [LARGE SCALE GENOMIC DNA]</scope>
</reference>
<evidence type="ECO:0000259" key="1">
    <source>
        <dbReference type="Pfam" id="PF13847"/>
    </source>
</evidence>
<protein>
    <submittedName>
        <fullName evidence="2">Class I SAM-dependent methyltransferase</fullName>
    </submittedName>
</protein>
<feature type="domain" description="Methyltransferase" evidence="1">
    <location>
        <begin position="48"/>
        <end position="175"/>
    </location>
</feature>
<dbReference type="AlphaFoldDB" id="A0A2M7KAB5"/>
<dbReference type="InterPro" id="IPR029063">
    <property type="entry name" value="SAM-dependent_MTases_sf"/>
</dbReference>
<keyword evidence="2" id="KW-0808">Transferase</keyword>
<name>A0A2M7KAB5_9BACT</name>
<dbReference type="CDD" id="cd02440">
    <property type="entry name" value="AdoMet_MTases"/>
    <property type="match status" value="1"/>
</dbReference>